<dbReference type="Pfam" id="PF08530">
    <property type="entry name" value="PepX_C"/>
    <property type="match status" value="1"/>
</dbReference>
<dbReference type="OrthoDB" id="319764at2"/>
<dbReference type="Gene3D" id="1.10.3020.10">
    <property type="entry name" value="alpha-amino acid ester hydrolase ( Helical cap domain)"/>
    <property type="match status" value="1"/>
</dbReference>
<keyword evidence="4" id="KW-1185">Reference proteome</keyword>
<dbReference type="Pfam" id="PF02129">
    <property type="entry name" value="Peptidase_S15"/>
    <property type="match status" value="1"/>
</dbReference>
<keyword evidence="1 3" id="KW-0378">Hydrolase</keyword>
<dbReference type="GO" id="GO:0008239">
    <property type="term" value="F:dipeptidyl-peptidase activity"/>
    <property type="evidence" value="ECO:0007669"/>
    <property type="project" value="InterPro"/>
</dbReference>
<dbReference type="Gene3D" id="2.60.120.260">
    <property type="entry name" value="Galactose-binding domain-like"/>
    <property type="match status" value="1"/>
</dbReference>
<organism evidence="3 4">
    <name type="scientific">Dyadobacter frigoris</name>
    <dbReference type="NCBI Taxonomy" id="2576211"/>
    <lineage>
        <taxon>Bacteria</taxon>
        <taxon>Pseudomonadati</taxon>
        <taxon>Bacteroidota</taxon>
        <taxon>Cytophagia</taxon>
        <taxon>Cytophagales</taxon>
        <taxon>Spirosomataceae</taxon>
        <taxon>Dyadobacter</taxon>
    </lineage>
</organism>
<sequence>MSTQSPLILKTSTFSSDQPGYGQAKNYKLIKSVFLLCFLLSISPFLYAQKGKVNEDSIYIREHYSKIERMIPMRDGIKLFTAIYIPKDISASQKYPILLNRTPYNSAPYGETLFKTSLGPSMSFARDGFIVVYQDVRGKYMSEGGFEAYRPFIANKKSSKDTDESSDTFDTIEWLLKNIPDNNGRVGSWGISAPGYYATMTAVDAHSALKVASPQAPVTDWYMGDDRHHNGAFFLMGTFSFISSYGASRPVPTPKGTPPFSAYGTPDSYEFYKKLGPLKNVNEKIFKNENRIWNQLMEHESYDDFWQARTPVPYLKNIKPAMLVVGGWFDQEDLYGPLKTYGGIENNKPKSPNLLVMGPWIHGGWSRGTGESLGNIRFGSKTSSFYQTSIELPFFNHYLKDKQDPSLPKAYIFETGSNEWKKYDQWPPKNTVEKKLFLHANGKLSFEAPTVKTTSFDEYISDPAKPVPYTSEIRIIRGSDYMYEDQRFAASRPDVLVYESDVLKEDVTISGNVFANLFVSTTGTDADFVVKLIDVYPGDAPNNSPVNPSMKMGGFQLLIRGEVMRAKFRNSFSKPEAMVPNKVEHVKFDMQDAAHSFKKGHKIMIQVQSSWFPLVDRNPQKFVNIYKASEGDFQSAKHRIYTSGGNASYVGVRVVD</sequence>
<reference evidence="3 4" key="1">
    <citation type="submission" date="2019-05" db="EMBL/GenBank/DDBJ databases">
        <title>Dyadobacter AR-3-8 sp. nov., isolated from arctic soil.</title>
        <authorList>
            <person name="Chaudhary D.K."/>
        </authorList>
    </citation>
    <scope>NUCLEOTIDE SEQUENCE [LARGE SCALE GENOMIC DNA]</scope>
    <source>
        <strain evidence="3 4">AR-3-8</strain>
    </source>
</reference>
<evidence type="ECO:0000313" key="4">
    <source>
        <dbReference type="Proteomes" id="UP000304900"/>
    </source>
</evidence>
<accession>A0A4U6CVG0</accession>
<dbReference type="Proteomes" id="UP000304900">
    <property type="component" value="Unassembled WGS sequence"/>
</dbReference>
<evidence type="ECO:0000259" key="2">
    <source>
        <dbReference type="SMART" id="SM00939"/>
    </source>
</evidence>
<dbReference type="EMBL" id="SZVO01000014">
    <property type="protein sequence ID" value="TKT88652.1"/>
    <property type="molecule type" value="Genomic_DNA"/>
</dbReference>
<feature type="domain" description="Xaa-Pro dipeptidyl-peptidase C-terminal" evidence="2">
    <location>
        <begin position="392"/>
        <end position="651"/>
    </location>
</feature>
<dbReference type="InterPro" id="IPR013736">
    <property type="entry name" value="Xaa-Pro_dipept_C"/>
</dbReference>
<dbReference type="InterPro" id="IPR029058">
    <property type="entry name" value="AB_hydrolase_fold"/>
</dbReference>
<dbReference type="NCBIfam" id="TIGR00976">
    <property type="entry name" value="CocE_NonD"/>
    <property type="match status" value="1"/>
</dbReference>
<dbReference type="SUPFAM" id="SSF49785">
    <property type="entry name" value="Galactose-binding domain-like"/>
    <property type="match status" value="1"/>
</dbReference>
<protein>
    <submittedName>
        <fullName evidence="3">CocE/NonD family hydrolase</fullName>
    </submittedName>
</protein>
<dbReference type="SMART" id="SM00939">
    <property type="entry name" value="PepX_C"/>
    <property type="match status" value="1"/>
</dbReference>
<evidence type="ECO:0000313" key="3">
    <source>
        <dbReference type="EMBL" id="TKT88652.1"/>
    </source>
</evidence>
<dbReference type="InterPro" id="IPR008979">
    <property type="entry name" value="Galactose-bd-like_sf"/>
</dbReference>
<dbReference type="AlphaFoldDB" id="A0A4U6CVG0"/>
<dbReference type="InterPro" id="IPR000383">
    <property type="entry name" value="Xaa-Pro-like_dom"/>
</dbReference>
<proteinExistence type="predicted"/>
<evidence type="ECO:0000256" key="1">
    <source>
        <dbReference type="ARBA" id="ARBA00022801"/>
    </source>
</evidence>
<gene>
    <name evidence="3" type="ORF">FDK13_25425</name>
</gene>
<comment type="caution">
    <text evidence="3">The sequence shown here is derived from an EMBL/GenBank/DDBJ whole genome shotgun (WGS) entry which is preliminary data.</text>
</comment>
<dbReference type="Gene3D" id="3.40.50.1820">
    <property type="entry name" value="alpha/beta hydrolase"/>
    <property type="match status" value="1"/>
</dbReference>
<dbReference type="InterPro" id="IPR005674">
    <property type="entry name" value="CocE/Ser_esterase"/>
</dbReference>
<dbReference type="SUPFAM" id="SSF53474">
    <property type="entry name" value="alpha/beta-Hydrolases"/>
    <property type="match status" value="1"/>
</dbReference>
<name>A0A4U6CVG0_9BACT</name>